<organism evidence="1 2">
    <name type="scientific">Spirosoma rhododendri</name>
    <dbReference type="NCBI Taxonomy" id="2728024"/>
    <lineage>
        <taxon>Bacteria</taxon>
        <taxon>Pseudomonadati</taxon>
        <taxon>Bacteroidota</taxon>
        <taxon>Cytophagia</taxon>
        <taxon>Cytophagales</taxon>
        <taxon>Cytophagaceae</taxon>
        <taxon>Spirosoma</taxon>
    </lineage>
</organism>
<evidence type="ECO:0000313" key="1">
    <source>
        <dbReference type="EMBL" id="QJD80989.1"/>
    </source>
</evidence>
<reference evidence="1 2" key="1">
    <citation type="submission" date="2020-04" db="EMBL/GenBank/DDBJ databases">
        <title>Genome sequencing of novel species.</title>
        <authorList>
            <person name="Heo J."/>
            <person name="Kim S.-J."/>
            <person name="Kim J.-S."/>
            <person name="Hong S.-B."/>
            <person name="Kwon S.-W."/>
        </authorList>
    </citation>
    <scope>NUCLEOTIDE SEQUENCE [LARGE SCALE GENOMIC DNA]</scope>
    <source>
        <strain evidence="1 2">CJU-R4</strain>
    </source>
</reference>
<dbReference type="KEGG" id="srho:HH216_23120"/>
<dbReference type="Proteomes" id="UP000501128">
    <property type="component" value="Chromosome"/>
</dbReference>
<dbReference type="AlphaFoldDB" id="A0A7L5DRC3"/>
<proteinExistence type="predicted"/>
<dbReference type="EMBL" id="CP051677">
    <property type="protein sequence ID" value="QJD80989.1"/>
    <property type="molecule type" value="Genomic_DNA"/>
</dbReference>
<name>A0A7L5DRC3_9BACT</name>
<accession>A0A7L5DRC3</accession>
<dbReference type="RefSeq" id="WP_169553008.1">
    <property type="nucleotide sequence ID" value="NZ_CP051677.1"/>
</dbReference>
<keyword evidence="2" id="KW-1185">Reference proteome</keyword>
<sequence>MKTGKIVATPVKRNGFDLAFLSRDYFHTYVTSQELIDIGKDQIVVPFGWIDLEVFLIVFHQMVGKNGLII</sequence>
<evidence type="ECO:0000313" key="2">
    <source>
        <dbReference type="Proteomes" id="UP000501128"/>
    </source>
</evidence>
<protein>
    <submittedName>
        <fullName evidence="1">Uncharacterized protein</fullName>
    </submittedName>
</protein>
<gene>
    <name evidence="1" type="ORF">HH216_23120</name>
</gene>